<dbReference type="GO" id="GO:0005829">
    <property type="term" value="C:cytosol"/>
    <property type="evidence" value="ECO:0007669"/>
    <property type="project" value="TreeGrafter"/>
</dbReference>
<dbReference type="GO" id="GO:0019301">
    <property type="term" value="P:rhamnose catabolic process"/>
    <property type="evidence" value="ECO:0007669"/>
    <property type="project" value="InterPro"/>
</dbReference>
<protein>
    <submittedName>
        <fullName evidence="11">Rhamnulokinase</fullName>
        <ecNumber evidence="11">2.7.1.5</ecNumber>
    </submittedName>
</protein>
<sequence length="476" mass="50343">MTARSFAAVDLGASSGRVIRARLDGGTLTLDEVHRFPNEPVPVGGTLHWDILALYRGVLDGLRAAGPVDSIGIDSWAVDYGLLDSTGALLGNPVHYRDARTTGVWRDVAARIGEERLYAVTGLQQLPFNTLYQLSAAIGTPQLAAAHRFLMIPDLIAYWLTGEIGAEITNASTTQLYDLRKRAWSSELIAQAGLDERLFPPLREPGTVIGRARDLDGGPAVVAVGSHDTASAVVAVPAADAHFAYISCGTWSLVGVELDEPVLTEAGRAANFTNEGGVDGTIRYLRNVMGLWLLQESCRVWGGPDLPGLLAEAAVREPFASVVDPDHPDFLAPGDMPARIAEFCRRTGQPVPADPPAVVRTVVDSLALAHRRTVREAAALSGRRVDVVHVVGGGARNALLCQLTADACGLPVLAGPVEATALGNVLVQARAAGAAGPGLAELRALLRETQPLTRYEPRGGQDAWSAAASRLGWDEP</sequence>
<dbReference type="EC" id="2.7.1.5" evidence="11"/>
<evidence type="ECO:0000256" key="4">
    <source>
        <dbReference type="ARBA" id="ARBA00022777"/>
    </source>
</evidence>
<comment type="similarity">
    <text evidence="1">Belongs to the FGGY kinase family.</text>
</comment>
<dbReference type="InterPro" id="IPR018485">
    <property type="entry name" value="FGGY_C"/>
</dbReference>
<keyword evidence="5" id="KW-0067">ATP-binding</keyword>
<evidence type="ECO:0000256" key="6">
    <source>
        <dbReference type="ARBA" id="ARBA00023157"/>
    </source>
</evidence>
<evidence type="ECO:0000313" key="11">
    <source>
        <dbReference type="EMBL" id="MDR7273667.1"/>
    </source>
</evidence>
<keyword evidence="7" id="KW-0684">Rhamnose metabolism</keyword>
<evidence type="ECO:0000256" key="8">
    <source>
        <dbReference type="SAM" id="MobiDB-lite"/>
    </source>
</evidence>
<keyword evidence="3" id="KW-0547">Nucleotide-binding</keyword>
<evidence type="ECO:0000259" key="10">
    <source>
        <dbReference type="Pfam" id="PF02782"/>
    </source>
</evidence>
<dbReference type="Pfam" id="PF00370">
    <property type="entry name" value="FGGY_N"/>
    <property type="match status" value="1"/>
</dbReference>
<dbReference type="CDD" id="cd07771">
    <property type="entry name" value="ASKHA_NBD_FGGY_RhaB-like"/>
    <property type="match status" value="1"/>
</dbReference>
<dbReference type="SUPFAM" id="SSF53067">
    <property type="entry name" value="Actin-like ATPase domain"/>
    <property type="match status" value="2"/>
</dbReference>
<dbReference type="EMBL" id="JAVDYB010000001">
    <property type="protein sequence ID" value="MDR7273667.1"/>
    <property type="molecule type" value="Genomic_DNA"/>
</dbReference>
<dbReference type="InterPro" id="IPR013449">
    <property type="entry name" value="Rhamnulokinase"/>
</dbReference>
<comment type="caution">
    <text evidence="11">The sequence shown here is derived from an EMBL/GenBank/DDBJ whole genome shotgun (WGS) entry which is preliminary data.</text>
</comment>
<evidence type="ECO:0000256" key="2">
    <source>
        <dbReference type="ARBA" id="ARBA00022679"/>
    </source>
</evidence>
<dbReference type="GO" id="GO:0005524">
    <property type="term" value="F:ATP binding"/>
    <property type="evidence" value="ECO:0007669"/>
    <property type="project" value="UniProtKB-KW"/>
</dbReference>
<evidence type="ECO:0000256" key="5">
    <source>
        <dbReference type="ARBA" id="ARBA00022840"/>
    </source>
</evidence>
<feature type="domain" description="Carbohydrate kinase FGGY N-terminal" evidence="9">
    <location>
        <begin position="68"/>
        <end position="214"/>
    </location>
</feature>
<evidence type="ECO:0000256" key="3">
    <source>
        <dbReference type="ARBA" id="ARBA00022741"/>
    </source>
</evidence>
<dbReference type="Proteomes" id="UP001183643">
    <property type="component" value="Unassembled WGS sequence"/>
</dbReference>
<keyword evidence="2 11" id="KW-0808">Transferase</keyword>
<name>A0AAE3YIR2_9ACTN</name>
<keyword evidence="6" id="KW-1015">Disulfide bond</keyword>
<evidence type="ECO:0000259" key="9">
    <source>
        <dbReference type="Pfam" id="PF00370"/>
    </source>
</evidence>
<dbReference type="RefSeq" id="WP_310362360.1">
    <property type="nucleotide sequence ID" value="NZ_JAVDYB010000001.1"/>
</dbReference>
<dbReference type="InterPro" id="IPR018484">
    <property type="entry name" value="FGGY_N"/>
</dbReference>
<dbReference type="Pfam" id="PF02782">
    <property type="entry name" value="FGGY_C"/>
    <property type="match status" value="1"/>
</dbReference>
<evidence type="ECO:0000313" key="12">
    <source>
        <dbReference type="Proteomes" id="UP001183643"/>
    </source>
</evidence>
<dbReference type="InterPro" id="IPR043129">
    <property type="entry name" value="ATPase_NBD"/>
</dbReference>
<reference evidence="11" key="1">
    <citation type="submission" date="2023-07" db="EMBL/GenBank/DDBJ databases">
        <title>Sequencing the genomes of 1000 actinobacteria strains.</title>
        <authorList>
            <person name="Klenk H.-P."/>
        </authorList>
    </citation>
    <scope>NUCLEOTIDE SEQUENCE</scope>
    <source>
        <strain evidence="11">DSM 44707</strain>
    </source>
</reference>
<gene>
    <name evidence="11" type="ORF">J2S41_000445</name>
</gene>
<evidence type="ECO:0000256" key="7">
    <source>
        <dbReference type="ARBA" id="ARBA00023308"/>
    </source>
</evidence>
<keyword evidence="12" id="KW-1185">Reference proteome</keyword>
<accession>A0AAE3YIR2</accession>
<keyword evidence="4" id="KW-0418">Kinase</keyword>
<dbReference type="GO" id="GO:0004370">
    <property type="term" value="F:glycerol kinase activity"/>
    <property type="evidence" value="ECO:0007669"/>
    <property type="project" value="TreeGrafter"/>
</dbReference>
<organism evidence="11 12">
    <name type="scientific">Catenuloplanes atrovinosus</name>
    <dbReference type="NCBI Taxonomy" id="137266"/>
    <lineage>
        <taxon>Bacteria</taxon>
        <taxon>Bacillati</taxon>
        <taxon>Actinomycetota</taxon>
        <taxon>Actinomycetes</taxon>
        <taxon>Micromonosporales</taxon>
        <taxon>Micromonosporaceae</taxon>
        <taxon>Catenuloplanes</taxon>
    </lineage>
</organism>
<dbReference type="Gene3D" id="3.30.420.40">
    <property type="match status" value="2"/>
</dbReference>
<dbReference type="PANTHER" id="PTHR10196">
    <property type="entry name" value="SUGAR KINASE"/>
    <property type="match status" value="1"/>
</dbReference>
<dbReference type="AlphaFoldDB" id="A0AAE3YIR2"/>
<evidence type="ECO:0000256" key="1">
    <source>
        <dbReference type="ARBA" id="ARBA00009156"/>
    </source>
</evidence>
<feature type="region of interest" description="Disordered" evidence="8">
    <location>
        <begin position="456"/>
        <end position="476"/>
    </location>
</feature>
<feature type="domain" description="Carbohydrate kinase FGGY C-terminal" evidence="10">
    <location>
        <begin position="244"/>
        <end position="432"/>
    </location>
</feature>
<dbReference type="GO" id="GO:0008993">
    <property type="term" value="F:rhamnulokinase activity"/>
    <property type="evidence" value="ECO:0007669"/>
    <property type="project" value="UniProtKB-EC"/>
</dbReference>
<dbReference type="PANTHER" id="PTHR10196:SF93">
    <property type="entry name" value="L-RHAMNULOKINASE"/>
    <property type="match status" value="1"/>
</dbReference>
<proteinExistence type="inferred from homology"/>
<dbReference type="GO" id="GO:0006071">
    <property type="term" value="P:glycerol metabolic process"/>
    <property type="evidence" value="ECO:0007669"/>
    <property type="project" value="TreeGrafter"/>
</dbReference>